<sequence length="142" mass="15856">MLILGFSSKSCATLSDQGWTFSEVARCHPCNQNGPNSFTTSLKVICSTSWLIIVDVEQSEHFRKIFSTLSFELTRSLCIGVAQLRLAFENPQLWLTITFTKPISKRNNFKQSLANFSGGLSWLLNISSSTIDDQSSVDRPTN</sequence>
<protein>
    <submittedName>
        <fullName evidence="1">Uncharacterized protein</fullName>
    </submittedName>
</protein>
<gene>
    <name evidence="1" type="ORF">ACH5RR_012897</name>
</gene>
<dbReference type="AlphaFoldDB" id="A0ABD3A8V5"/>
<dbReference type="Proteomes" id="UP001630127">
    <property type="component" value="Unassembled WGS sequence"/>
</dbReference>
<comment type="caution">
    <text evidence="1">The sequence shown here is derived from an EMBL/GenBank/DDBJ whole genome shotgun (WGS) entry which is preliminary data.</text>
</comment>
<name>A0ABD3A8V5_9GENT</name>
<organism evidence="1 2">
    <name type="scientific">Cinchona calisaya</name>
    <dbReference type="NCBI Taxonomy" id="153742"/>
    <lineage>
        <taxon>Eukaryota</taxon>
        <taxon>Viridiplantae</taxon>
        <taxon>Streptophyta</taxon>
        <taxon>Embryophyta</taxon>
        <taxon>Tracheophyta</taxon>
        <taxon>Spermatophyta</taxon>
        <taxon>Magnoliopsida</taxon>
        <taxon>eudicotyledons</taxon>
        <taxon>Gunneridae</taxon>
        <taxon>Pentapetalae</taxon>
        <taxon>asterids</taxon>
        <taxon>lamiids</taxon>
        <taxon>Gentianales</taxon>
        <taxon>Rubiaceae</taxon>
        <taxon>Cinchonoideae</taxon>
        <taxon>Cinchoneae</taxon>
        <taxon>Cinchona</taxon>
    </lineage>
</organism>
<reference evidence="1 2" key="1">
    <citation type="submission" date="2024-11" db="EMBL/GenBank/DDBJ databases">
        <title>A near-complete genome assembly of Cinchona calisaya.</title>
        <authorList>
            <person name="Lian D.C."/>
            <person name="Zhao X.W."/>
            <person name="Wei L."/>
        </authorList>
    </citation>
    <scope>NUCLEOTIDE SEQUENCE [LARGE SCALE GENOMIC DNA]</scope>
    <source>
        <tissue evidence="1">Nenye</tissue>
    </source>
</reference>
<accession>A0ABD3A8V5</accession>
<evidence type="ECO:0000313" key="2">
    <source>
        <dbReference type="Proteomes" id="UP001630127"/>
    </source>
</evidence>
<proteinExistence type="predicted"/>
<dbReference type="EMBL" id="JBJUIK010000005">
    <property type="protein sequence ID" value="KAL3528241.1"/>
    <property type="molecule type" value="Genomic_DNA"/>
</dbReference>
<evidence type="ECO:0000313" key="1">
    <source>
        <dbReference type="EMBL" id="KAL3528241.1"/>
    </source>
</evidence>
<keyword evidence="2" id="KW-1185">Reference proteome</keyword>